<organism evidence="2 3">
    <name type="scientific">Kitasatospora cystarginea</name>
    <dbReference type="NCBI Taxonomy" id="58350"/>
    <lineage>
        <taxon>Bacteria</taxon>
        <taxon>Bacillati</taxon>
        <taxon>Actinomycetota</taxon>
        <taxon>Actinomycetes</taxon>
        <taxon>Kitasatosporales</taxon>
        <taxon>Streptomycetaceae</taxon>
        <taxon>Kitasatospora</taxon>
    </lineage>
</organism>
<comment type="caution">
    <text evidence="2">The sequence shown here is derived from an EMBL/GenBank/DDBJ whole genome shotgun (WGS) entry which is preliminary data.</text>
</comment>
<feature type="region of interest" description="Disordered" evidence="1">
    <location>
        <begin position="91"/>
        <end position="116"/>
    </location>
</feature>
<feature type="region of interest" description="Disordered" evidence="1">
    <location>
        <begin position="1"/>
        <end position="59"/>
    </location>
</feature>
<accession>A0ABN3E9I3</accession>
<proteinExistence type="predicted"/>
<evidence type="ECO:0000313" key="3">
    <source>
        <dbReference type="Proteomes" id="UP001500305"/>
    </source>
</evidence>
<dbReference type="EMBL" id="BAAATR010000016">
    <property type="protein sequence ID" value="GAA2251460.1"/>
    <property type="molecule type" value="Genomic_DNA"/>
</dbReference>
<dbReference type="Proteomes" id="UP001500305">
    <property type="component" value="Unassembled WGS sequence"/>
</dbReference>
<gene>
    <name evidence="2" type="ORF">GCM10010430_38100</name>
</gene>
<keyword evidence="3" id="KW-1185">Reference proteome</keyword>
<evidence type="ECO:0000313" key="2">
    <source>
        <dbReference type="EMBL" id="GAA2251460.1"/>
    </source>
</evidence>
<feature type="compositionally biased region" description="Polar residues" evidence="1">
    <location>
        <begin position="47"/>
        <end position="58"/>
    </location>
</feature>
<name>A0ABN3E9I3_9ACTN</name>
<protein>
    <submittedName>
        <fullName evidence="2">Uncharacterized protein</fullName>
    </submittedName>
</protein>
<evidence type="ECO:0000256" key="1">
    <source>
        <dbReference type="SAM" id="MobiDB-lite"/>
    </source>
</evidence>
<reference evidence="2 3" key="1">
    <citation type="journal article" date="2019" name="Int. J. Syst. Evol. Microbiol.">
        <title>The Global Catalogue of Microorganisms (GCM) 10K type strain sequencing project: providing services to taxonomists for standard genome sequencing and annotation.</title>
        <authorList>
            <consortium name="The Broad Institute Genomics Platform"/>
            <consortium name="The Broad Institute Genome Sequencing Center for Infectious Disease"/>
            <person name="Wu L."/>
            <person name="Ma J."/>
        </authorList>
    </citation>
    <scope>NUCLEOTIDE SEQUENCE [LARGE SCALE GENOMIC DNA]</scope>
    <source>
        <strain evidence="2 3">JCM 7356</strain>
    </source>
</reference>
<sequence>MGEGSNRSAGGRSAPTPSAQTAGRMGEVAGDCSADSAALQAPGGSVGPTSNTNQQPGIKTNVIGHWRCGLGARHLAAGVERRVVVWPPLGVAPTRRIPGVPPSAVPGPQGFRAGSA</sequence>